<organism evidence="1">
    <name type="scientific">marine sediment metagenome</name>
    <dbReference type="NCBI Taxonomy" id="412755"/>
    <lineage>
        <taxon>unclassified sequences</taxon>
        <taxon>metagenomes</taxon>
        <taxon>ecological metagenomes</taxon>
    </lineage>
</organism>
<protein>
    <submittedName>
        <fullName evidence="1">Uncharacterized protein</fullName>
    </submittedName>
</protein>
<gene>
    <name evidence="1" type="ORF">S01H1_38608</name>
</gene>
<comment type="caution">
    <text evidence="1">The sequence shown here is derived from an EMBL/GenBank/DDBJ whole genome shotgun (WGS) entry which is preliminary data.</text>
</comment>
<accession>X0ULB1</accession>
<reference evidence="1" key="1">
    <citation type="journal article" date="2014" name="Front. Microbiol.">
        <title>High frequency of phylogenetically diverse reductive dehalogenase-homologous genes in deep subseafloor sedimentary metagenomes.</title>
        <authorList>
            <person name="Kawai M."/>
            <person name="Futagami T."/>
            <person name="Toyoda A."/>
            <person name="Takaki Y."/>
            <person name="Nishi S."/>
            <person name="Hori S."/>
            <person name="Arai W."/>
            <person name="Tsubouchi T."/>
            <person name="Morono Y."/>
            <person name="Uchiyama I."/>
            <person name="Ito T."/>
            <person name="Fujiyama A."/>
            <person name="Inagaki F."/>
            <person name="Takami H."/>
        </authorList>
    </citation>
    <scope>NUCLEOTIDE SEQUENCE</scope>
    <source>
        <strain evidence="1">Expedition CK06-06</strain>
    </source>
</reference>
<sequence length="45" mass="5002">LAIQLEVLMWGFPTVNVHSFPIDSELLKEALVMALHLVVVTSLNL</sequence>
<evidence type="ECO:0000313" key="1">
    <source>
        <dbReference type="EMBL" id="GAG06415.1"/>
    </source>
</evidence>
<feature type="non-terminal residue" evidence="1">
    <location>
        <position position="1"/>
    </location>
</feature>
<proteinExistence type="predicted"/>
<name>X0ULB1_9ZZZZ</name>
<dbReference type="AlphaFoldDB" id="X0ULB1"/>
<dbReference type="EMBL" id="BARS01024314">
    <property type="protein sequence ID" value="GAG06415.1"/>
    <property type="molecule type" value="Genomic_DNA"/>
</dbReference>